<dbReference type="EMBL" id="JAAHBV010000373">
    <property type="protein sequence ID" value="NER61222.1"/>
    <property type="molecule type" value="Genomic_DNA"/>
</dbReference>
<comment type="caution">
    <text evidence="2">The sequence shown here is derived from an EMBL/GenBank/DDBJ whole genome shotgun (WGS) entry which is preliminary data.</text>
</comment>
<feature type="region of interest" description="Disordered" evidence="1">
    <location>
        <begin position="29"/>
        <end position="52"/>
    </location>
</feature>
<evidence type="ECO:0000313" key="2">
    <source>
        <dbReference type="EMBL" id="NER61222.1"/>
    </source>
</evidence>
<sequence length="52" mass="6194">MDERSFGLFKPSELKVDVLPFDSLKRFGESQYGNSESASRRWKAKTRRRRRS</sequence>
<organism evidence="2 3">
    <name type="scientific">Pseudomonas brassicae</name>
    <dbReference type="NCBI Taxonomy" id="2708063"/>
    <lineage>
        <taxon>Bacteria</taxon>
        <taxon>Pseudomonadati</taxon>
        <taxon>Pseudomonadota</taxon>
        <taxon>Gammaproteobacteria</taxon>
        <taxon>Pseudomonadales</taxon>
        <taxon>Pseudomonadaceae</taxon>
        <taxon>Pseudomonas</taxon>
    </lineage>
</organism>
<evidence type="ECO:0000256" key="1">
    <source>
        <dbReference type="SAM" id="MobiDB-lite"/>
    </source>
</evidence>
<reference evidence="2 3" key="1">
    <citation type="submission" date="2020-02" db="EMBL/GenBank/DDBJ databases">
        <title>Broccoli isolated Pseudomonas sp.</title>
        <authorList>
            <person name="Fujikawa T."/>
            <person name="Sawada H."/>
        </authorList>
    </citation>
    <scope>NUCLEOTIDE SEQUENCE [LARGE SCALE GENOMIC DNA]</scope>
    <source>
        <strain evidence="2 3">MAFF212428</strain>
    </source>
</reference>
<feature type="compositionally biased region" description="Basic residues" evidence="1">
    <location>
        <begin position="40"/>
        <end position="52"/>
    </location>
</feature>
<gene>
    <name evidence="2" type="ORF">G3435_17115</name>
</gene>
<proteinExistence type="predicted"/>
<name>A0A6M0CUV5_9PSED</name>
<dbReference type="AlphaFoldDB" id="A0A6M0CUV5"/>
<evidence type="ECO:0000313" key="3">
    <source>
        <dbReference type="Proteomes" id="UP000480410"/>
    </source>
</evidence>
<accession>A0A6M0CUV5</accession>
<dbReference type="Proteomes" id="UP000480410">
    <property type="component" value="Unassembled WGS sequence"/>
</dbReference>
<protein>
    <submittedName>
        <fullName evidence="2">Uncharacterized protein</fullName>
    </submittedName>
</protein>